<keyword evidence="8 9" id="KW-0472">Membrane</keyword>
<feature type="transmembrane region" description="Helical" evidence="9">
    <location>
        <begin position="225"/>
        <end position="248"/>
    </location>
</feature>
<dbReference type="AlphaFoldDB" id="A0A1G6BZ92"/>
<dbReference type="EMBL" id="FMXO01000006">
    <property type="protein sequence ID" value="SDB25953.1"/>
    <property type="molecule type" value="Genomic_DNA"/>
</dbReference>
<keyword evidence="12" id="KW-1185">Reference proteome</keyword>
<evidence type="ECO:0000256" key="7">
    <source>
        <dbReference type="ARBA" id="ARBA00022989"/>
    </source>
</evidence>
<dbReference type="Proteomes" id="UP000198771">
    <property type="component" value="Unassembled WGS sequence"/>
</dbReference>
<keyword evidence="5 9" id="KW-0812">Transmembrane</keyword>
<keyword evidence="4" id="KW-1003">Cell membrane</keyword>
<reference evidence="11 12" key="1">
    <citation type="submission" date="2016-10" db="EMBL/GenBank/DDBJ databases">
        <authorList>
            <person name="de Groot N.N."/>
        </authorList>
    </citation>
    <scope>NUCLEOTIDE SEQUENCE [LARGE SCALE GENOMIC DNA]</scope>
    <source>
        <strain evidence="11 12">ASO4-2</strain>
    </source>
</reference>
<keyword evidence="6" id="KW-0029">Amino-acid transport</keyword>
<dbReference type="NCBIfam" id="TIGR01726">
    <property type="entry name" value="HEQRo_perm_3TM"/>
    <property type="match status" value="1"/>
</dbReference>
<name>A0A1G6BZ92_9BACT</name>
<evidence type="ECO:0000256" key="8">
    <source>
        <dbReference type="ARBA" id="ARBA00023136"/>
    </source>
</evidence>
<evidence type="ECO:0000256" key="5">
    <source>
        <dbReference type="ARBA" id="ARBA00022692"/>
    </source>
</evidence>
<feature type="transmembrane region" description="Helical" evidence="9">
    <location>
        <begin position="94"/>
        <end position="123"/>
    </location>
</feature>
<evidence type="ECO:0000256" key="2">
    <source>
        <dbReference type="ARBA" id="ARBA00010072"/>
    </source>
</evidence>
<dbReference type="InterPro" id="IPR035906">
    <property type="entry name" value="MetI-like_sf"/>
</dbReference>
<evidence type="ECO:0000259" key="10">
    <source>
        <dbReference type="PROSITE" id="PS50928"/>
    </source>
</evidence>
<gene>
    <name evidence="11" type="ORF">SAMN05660653_01235</name>
</gene>
<evidence type="ECO:0000256" key="9">
    <source>
        <dbReference type="RuleBase" id="RU363032"/>
    </source>
</evidence>
<evidence type="ECO:0000313" key="12">
    <source>
        <dbReference type="Proteomes" id="UP000198771"/>
    </source>
</evidence>
<dbReference type="GO" id="GO:0043190">
    <property type="term" value="C:ATP-binding cassette (ABC) transporter complex"/>
    <property type="evidence" value="ECO:0007669"/>
    <property type="project" value="InterPro"/>
</dbReference>
<feature type="transmembrane region" description="Helical" evidence="9">
    <location>
        <begin position="33"/>
        <end position="51"/>
    </location>
</feature>
<dbReference type="STRING" id="617002.SAMN05660653_01235"/>
<dbReference type="SUPFAM" id="SSF161098">
    <property type="entry name" value="MetI-like"/>
    <property type="match status" value="2"/>
</dbReference>
<dbReference type="PANTHER" id="PTHR30614">
    <property type="entry name" value="MEMBRANE COMPONENT OF AMINO ACID ABC TRANSPORTER"/>
    <property type="match status" value="1"/>
</dbReference>
<proteinExistence type="inferred from homology"/>
<feature type="transmembrane region" description="Helical" evidence="9">
    <location>
        <begin position="192"/>
        <end position="213"/>
    </location>
</feature>
<protein>
    <submittedName>
        <fullName evidence="11">Amino acid ABC transporter membrane protein 1, PAAT family (TC 3.A.1.3.-)</fullName>
    </submittedName>
</protein>
<evidence type="ECO:0000256" key="3">
    <source>
        <dbReference type="ARBA" id="ARBA00022448"/>
    </source>
</evidence>
<keyword evidence="3 9" id="KW-0813">Transport</keyword>
<dbReference type="PANTHER" id="PTHR30614:SF37">
    <property type="entry name" value="AMINO-ACID ABC TRANSPORTER PERMEASE PROTEIN YHDX-RELATED"/>
    <property type="match status" value="1"/>
</dbReference>
<keyword evidence="7 9" id="KW-1133">Transmembrane helix</keyword>
<feature type="transmembrane region" description="Helical" evidence="9">
    <location>
        <begin position="370"/>
        <end position="395"/>
    </location>
</feature>
<feature type="domain" description="ABC transmembrane type-1" evidence="10">
    <location>
        <begin position="99"/>
        <end position="392"/>
    </location>
</feature>
<dbReference type="Pfam" id="PF00528">
    <property type="entry name" value="BPD_transp_1"/>
    <property type="match status" value="1"/>
</dbReference>
<dbReference type="InterPro" id="IPR000515">
    <property type="entry name" value="MetI-like"/>
</dbReference>
<dbReference type="InterPro" id="IPR043429">
    <property type="entry name" value="ArtM/GltK/GlnP/TcyL/YhdX-like"/>
</dbReference>
<dbReference type="RefSeq" id="WP_092118718.1">
    <property type="nucleotide sequence ID" value="NZ_FMXO01000006.1"/>
</dbReference>
<evidence type="ECO:0000256" key="4">
    <source>
        <dbReference type="ARBA" id="ARBA00022475"/>
    </source>
</evidence>
<accession>A0A1G6BZ92</accession>
<dbReference type="GO" id="GO:0022857">
    <property type="term" value="F:transmembrane transporter activity"/>
    <property type="evidence" value="ECO:0007669"/>
    <property type="project" value="InterPro"/>
</dbReference>
<feature type="transmembrane region" description="Helical" evidence="9">
    <location>
        <begin position="346"/>
        <end position="364"/>
    </location>
</feature>
<dbReference type="InterPro" id="IPR010065">
    <property type="entry name" value="AA_ABC_transptr_permease_3TM"/>
</dbReference>
<organism evidence="11 12">
    <name type="scientific">Desulfonatronum thiosulfatophilum</name>
    <dbReference type="NCBI Taxonomy" id="617002"/>
    <lineage>
        <taxon>Bacteria</taxon>
        <taxon>Pseudomonadati</taxon>
        <taxon>Thermodesulfobacteriota</taxon>
        <taxon>Desulfovibrionia</taxon>
        <taxon>Desulfovibrionales</taxon>
        <taxon>Desulfonatronaceae</taxon>
        <taxon>Desulfonatronum</taxon>
    </lineage>
</organism>
<comment type="similarity">
    <text evidence="2">Belongs to the binding-protein-dependent transport system permease family. HisMQ subfamily.</text>
</comment>
<dbReference type="Gene3D" id="1.10.3720.10">
    <property type="entry name" value="MetI-like"/>
    <property type="match status" value="2"/>
</dbReference>
<evidence type="ECO:0000313" key="11">
    <source>
        <dbReference type="EMBL" id="SDB25953.1"/>
    </source>
</evidence>
<comment type="subcellular location">
    <subcellularLocation>
        <location evidence="1">Cell inner membrane</location>
        <topology evidence="1">Multi-pass membrane protein</topology>
    </subcellularLocation>
    <subcellularLocation>
        <location evidence="9">Cell membrane</location>
        <topology evidence="9">Multi-pass membrane protein</topology>
    </subcellularLocation>
</comment>
<dbReference type="CDD" id="cd06261">
    <property type="entry name" value="TM_PBP2"/>
    <property type="match status" value="1"/>
</dbReference>
<dbReference type="GO" id="GO:0006865">
    <property type="term" value="P:amino acid transport"/>
    <property type="evidence" value="ECO:0007669"/>
    <property type="project" value="UniProtKB-KW"/>
</dbReference>
<dbReference type="OrthoDB" id="92598at2"/>
<dbReference type="PROSITE" id="PS50928">
    <property type="entry name" value="ABC_TM1"/>
    <property type="match status" value="1"/>
</dbReference>
<feature type="transmembrane region" description="Helical" evidence="9">
    <location>
        <begin position="268"/>
        <end position="288"/>
    </location>
</feature>
<evidence type="ECO:0000256" key="6">
    <source>
        <dbReference type="ARBA" id="ARBA00022970"/>
    </source>
</evidence>
<sequence>MSVPSPDTAPGKSRTSLFAALSGLANNPAFRSALIQLLVFAVVVAGLIWLVSTTADNLKRAGISSGFGFLDQTAGFEISQTLIEYSRASTYARVFWVGLLNTMLVSVISIVASTLIGFLVGVLRLSSNWLVSRLAAAYIGLVRNIPLLLQILFWYIAILMPLPGPRLAYSLWDVFFLCNRGLILPRPEFHPGAWLILTFTVLAVFSVIALAIWARRRQRLTGRIFPTFLSSLGLLIVLPLLGTALAGFPVTWEIPELRGFNFQGGVTLLPELTALVLALTLYTAGFIAENVRAGIQSVDRGQEEAAAALGLRPGPIMRLVIIPQAMRVIIPPLTSQHLTLVKNSSLAVVIGYPDLISVFAGTTLNQTGQAVEIIAMTMLFYLTVSLLISLFMNWYNNRMAQKER</sequence>
<evidence type="ECO:0000256" key="1">
    <source>
        <dbReference type="ARBA" id="ARBA00004429"/>
    </source>
</evidence>